<protein>
    <submittedName>
        <fullName evidence="2">Glutaredoxin 2</fullName>
    </submittedName>
</protein>
<dbReference type="RefSeq" id="WP_341567509.1">
    <property type="nucleotide sequence ID" value="NZ_JBAKAR010000009.1"/>
</dbReference>
<dbReference type="Gene3D" id="1.20.1050.10">
    <property type="match status" value="1"/>
</dbReference>
<name>A0ABU9G5T6_9GAMM</name>
<sequence>MEMYIYEHCPFCARVRYVAASLGIQIKETVVDYDDNTTINKFIGTKMVPLLIKEDGEPMAESGDIIQYLLSLKNHPTAAPATANTLDWQSRAFPLLQAIGYPRWANLSLKEFLKPESKALWREKKHTQTLNFERLLEQTGEIVNYLNPLILEAEKYLCFKDGVSQLPLIDQAIYFSILRGFYSEDSVQWPIQLDTWMQNQSTHLPLSLLK</sequence>
<dbReference type="PROSITE" id="PS00195">
    <property type="entry name" value="GLUTAREDOXIN_1"/>
    <property type="match status" value="1"/>
</dbReference>
<dbReference type="Pfam" id="PF13417">
    <property type="entry name" value="GST_N_3"/>
    <property type="match status" value="1"/>
</dbReference>
<accession>A0ABU9G5T6</accession>
<organism evidence="2 3">
    <name type="scientific">Marinomonas arenicola</name>
    <dbReference type="NCBI Taxonomy" id="569601"/>
    <lineage>
        <taxon>Bacteria</taxon>
        <taxon>Pseudomonadati</taxon>
        <taxon>Pseudomonadota</taxon>
        <taxon>Gammaproteobacteria</taxon>
        <taxon>Oceanospirillales</taxon>
        <taxon>Oceanospirillaceae</taxon>
        <taxon>Marinomonas</taxon>
    </lineage>
</organism>
<dbReference type="InterPro" id="IPR004045">
    <property type="entry name" value="Glutathione_S-Trfase_N"/>
</dbReference>
<dbReference type="EMBL" id="JBAKAR010000009">
    <property type="protein sequence ID" value="MEL0613851.1"/>
    <property type="molecule type" value="Genomic_DNA"/>
</dbReference>
<evidence type="ECO:0000313" key="3">
    <source>
        <dbReference type="Proteomes" id="UP001379949"/>
    </source>
</evidence>
<dbReference type="InterPro" id="IPR007494">
    <property type="entry name" value="Glutaredoxin2_C"/>
</dbReference>
<evidence type="ECO:0000259" key="1">
    <source>
        <dbReference type="PROSITE" id="PS50404"/>
    </source>
</evidence>
<comment type="caution">
    <text evidence="2">The sequence shown here is derived from an EMBL/GenBank/DDBJ whole genome shotgun (WGS) entry which is preliminary data.</text>
</comment>
<dbReference type="Proteomes" id="UP001379949">
    <property type="component" value="Unassembled WGS sequence"/>
</dbReference>
<dbReference type="InterPro" id="IPR011767">
    <property type="entry name" value="GLR_AS"/>
</dbReference>
<dbReference type="InterPro" id="IPR036249">
    <property type="entry name" value="Thioredoxin-like_sf"/>
</dbReference>
<dbReference type="SUPFAM" id="SSF47616">
    <property type="entry name" value="GST C-terminal domain-like"/>
    <property type="match status" value="1"/>
</dbReference>
<keyword evidence="3" id="KW-1185">Reference proteome</keyword>
<dbReference type="Pfam" id="PF04399">
    <property type="entry name" value="Glutaredoxin2_C"/>
    <property type="match status" value="1"/>
</dbReference>
<gene>
    <name evidence="2" type="primary">grxB</name>
    <name evidence="2" type="ORF">V6242_11910</name>
</gene>
<dbReference type="PROSITE" id="PS51354">
    <property type="entry name" value="GLUTAREDOXIN_2"/>
    <property type="match status" value="1"/>
</dbReference>
<dbReference type="SUPFAM" id="SSF52833">
    <property type="entry name" value="Thioredoxin-like"/>
    <property type="match status" value="1"/>
</dbReference>
<reference evidence="2 3" key="1">
    <citation type="submission" date="2024-02" db="EMBL/GenBank/DDBJ databases">
        <title>Bacteria isolated from the canopy kelp, Nereocystis luetkeana.</title>
        <authorList>
            <person name="Pfister C.A."/>
            <person name="Younker I.T."/>
            <person name="Light S.H."/>
        </authorList>
    </citation>
    <scope>NUCLEOTIDE SEQUENCE [LARGE SCALE GENOMIC DNA]</scope>
    <source>
        <strain evidence="2 3">TI.4.07</strain>
    </source>
</reference>
<dbReference type="InterPro" id="IPR036282">
    <property type="entry name" value="Glutathione-S-Trfase_C_sf"/>
</dbReference>
<evidence type="ECO:0000313" key="2">
    <source>
        <dbReference type="EMBL" id="MEL0613851.1"/>
    </source>
</evidence>
<dbReference type="PROSITE" id="PS50404">
    <property type="entry name" value="GST_NTER"/>
    <property type="match status" value="1"/>
</dbReference>
<dbReference type="Gene3D" id="3.40.30.10">
    <property type="entry name" value="Glutaredoxin"/>
    <property type="match status" value="1"/>
</dbReference>
<dbReference type="NCBIfam" id="NF007702">
    <property type="entry name" value="PRK10387.1"/>
    <property type="match status" value="1"/>
</dbReference>
<proteinExistence type="predicted"/>
<feature type="domain" description="GST N-terminal" evidence="1">
    <location>
        <begin position="1"/>
        <end position="77"/>
    </location>
</feature>